<evidence type="ECO:0000313" key="3">
    <source>
        <dbReference type="Proteomes" id="UP000232720"/>
    </source>
</evidence>
<dbReference type="GeneID" id="1485730"/>
<dbReference type="EMBL" id="AP006270">
    <property type="protein sequence ID" value="BAC67255.1"/>
    <property type="molecule type" value="Genomic_DNA"/>
</dbReference>
<feature type="region of interest" description="Disordered" evidence="1">
    <location>
        <begin position="242"/>
        <end position="267"/>
    </location>
</feature>
<reference evidence="2 3" key="1">
    <citation type="journal article" date="2003" name="Virology">
        <title>Genome sequence and organization of a nucleopolyhedrovirus isolated from the smaller tea tortrix, Adoxophyes honmai.</title>
        <authorList>
            <person name="Nakai M."/>
            <person name="Goto C."/>
            <person name="Kang W."/>
            <person name="Shikata M."/>
            <person name="Luque T."/>
            <person name="Kunimi Y."/>
        </authorList>
    </citation>
    <scope>NUCLEOTIDE SEQUENCE [LARGE SCALE GENOMIC DNA]</scope>
    <source>
        <strain evidence="2 3">ADN001</strain>
    </source>
</reference>
<organism evidence="2 3">
    <name type="scientific">Adoxophyes honmai nucleopolyhedrovirus</name>
    <dbReference type="NCBI Taxonomy" id="224399"/>
    <lineage>
        <taxon>Viruses</taxon>
        <taxon>Viruses incertae sedis</taxon>
        <taxon>Naldaviricetes</taxon>
        <taxon>Lefavirales</taxon>
        <taxon>Baculoviridae</taxon>
        <taxon>Alphabaculovirus</taxon>
        <taxon>Alphabaculovirus adhonmai</taxon>
    </lineage>
</organism>
<feature type="compositionally biased region" description="Pro residues" evidence="1">
    <location>
        <begin position="242"/>
        <end position="266"/>
    </location>
</feature>
<protein>
    <submittedName>
        <fullName evidence="2">ORF1629</fullName>
    </submittedName>
</protein>
<organismHost>
    <name type="scientific">Adoxophyes honmai</name>
    <name type="common">Smaller tea tortrix moth</name>
    <dbReference type="NCBI Taxonomy" id="85585"/>
</organismHost>
<evidence type="ECO:0000256" key="1">
    <source>
        <dbReference type="SAM" id="MobiDB-lite"/>
    </source>
</evidence>
<keyword evidence="3" id="KW-1185">Reference proteome</keyword>
<proteinExistence type="predicted"/>
<accession>Q80LU2</accession>
<evidence type="ECO:0000313" key="2">
    <source>
        <dbReference type="EMBL" id="BAC67255.1"/>
    </source>
</evidence>
<dbReference type="Proteomes" id="UP000232720">
    <property type="component" value="Genome"/>
</dbReference>
<dbReference type="RefSeq" id="NP_818651.1">
    <property type="nucleotide sequence ID" value="NC_004690.1"/>
</dbReference>
<sequence length="500" mass="56706">MLASNYLLNEPINELQDFFKLLKPNELQNKILNNNYSFNLQEALQLLQLANEIVDGKLVISQPPPPTNKIPVPKFSMPVSSAPLQSQLNKLPILKNIVSKVDSSFNEYKIQMTEILNNISLKQNVEENYKQFFIIYKQYLQNQKQCENIDKLFNKIVDLDNAIPLTRCPYPQEEIANDDNVKERPADANQESFIYSLEDFFVDKDKTTAPDNTAELQSKIIDPTDLYQTATEVFSIPFGVPPPPPPPPPMEADIMPAPPPPPPPLPSSQLPALTTPKEVPKNTDFDMNEHLKNIQKGVKLKAVEKSPPFAINKHLELIQKGVKLKKVTPVEKKVVETANTNSPMVVNALQKVLSSRYNALANSSSSEFDATDVSTDNEWYHELDEEQMKKQNKAKLYENLLENVVTDAKDKKKLKKLYKNKNAINNSLISKYGVKNNPILIDNTYIDLLNESNYVRLIQDLMLKNETALAKRKIDEAVALKPDSPLLLDMQKKIDDILTD</sequence>
<name>Q80LU2_NPVAH</name>
<dbReference type="KEGG" id="vg:1485730"/>